<keyword evidence="6" id="KW-0833">Ubl conjugation pathway</keyword>
<evidence type="ECO:0000256" key="11">
    <source>
        <dbReference type="ARBA" id="ARBA00076856"/>
    </source>
</evidence>
<keyword evidence="4" id="KW-0479">Metal-binding</keyword>
<reference evidence="19 20" key="1">
    <citation type="submission" date="2019-09" db="EMBL/GenBank/DDBJ databases">
        <title>Bird 10,000 Genomes (B10K) Project - Family phase.</title>
        <authorList>
            <person name="Zhang G."/>
        </authorList>
    </citation>
    <scope>NUCLEOTIDE SEQUENCE [LARGE SCALE GENOMIC DNA]</scope>
    <source>
        <strain evidence="19">B10K-DU-011-36</strain>
        <tissue evidence="19">Muscle</tissue>
    </source>
</reference>
<dbReference type="PANTHER" id="PTHR46077">
    <property type="entry name" value="E3 UBIQUITIN-PROTEIN LIGASE TOPORS"/>
    <property type="match status" value="1"/>
</dbReference>
<evidence type="ECO:0000256" key="5">
    <source>
        <dbReference type="ARBA" id="ARBA00022771"/>
    </source>
</evidence>
<accession>A0A7L0JKZ7</accession>
<evidence type="ECO:0000256" key="4">
    <source>
        <dbReference type="ARBA" id="ARBA00022723"/>
    </source>
</evidence>
<dbReference type="InterPro" id="IPR013083">
    <property type="entry name" value="Znf_RING/FYVE/PHD"/>
</dbReference>
<comment type="caution">
    <text evidence="19">The sequence shown here is derived from an EMBL/GenBank/DDBJ whole genome shotgun (WGS) entry which is preliminary data.</text>
</comment>
<feature type="non-terminal residue" evidence="19">
    <location>
        <position position="337"/>
    </location>
</feature>
<evidence type="ECO:0000256" key="14">
    <source>
        <dbReference type="ARBA" id="ARBA00079184"/>
    </source>
</evidence>
<keyword evidence="7" id="KW-0862">Zinc</keyword>
<dbReference type="Pfam" id="PF13923">
    <property type="entry name" value="zf-C3HC4_2"/>
    <property type="match status" value="1"/>
</dbReference>
<dbReference type="PANTHER" id="PTHR46077:SF1">
    <property type="entry name" value="TOP1 BINDING ARGININE_SERINE RICH PROTEIN, E3 UBIQUITIN LIGASE"/>
    <property type="match status" value="1"/>
</dbReference>
<evidence type="ECO:0000256" key="16">
    <source>
        <dbReference type="PROSITE-ProRule" id="PRU00175"/>
    </source>
</evidence>
<dbReference type="AlphaFoldDB" id="A0A7L0JKZ7"/>
<feature type="compositionally biased region" description="Basic residues" evidence="17">
    <location>
        <begin position="328"/>
        <end position="337"/>
    </location>
</feature>
<evidence type="ECO:0000256" key="10">
    <source>
        <dbReference type="ARBA" id="ARBA00071236"/>
    </source>
</evidence>
<dbReference type="GO" id="GO:0008630">
    <property type="term" value="P:intrinsic apoptotic signaling pathway in response to DNA damage"/>
    <property type="evidence" value="ECO:0007669"/>
    <property type="project" value="UniProtKB-ARBA"/>
</dbReference>
<evidence type="ECO:0000256" key="12">
    <source>
        <dbReference type="ARBA" id="ARBA00076940"/>
    </source>
</evidence>
<keyword evidence="9" id="KW-0804">Transcription</keyword>
<feature type="region of interest" description="Disordered" evidence="17">
    <location>
        <begin position="213"/>
        <end position="252"/>
    </location>
</feature>
<keyword evidence="8" id="KW-0805">Transcription regulation</keyword>
<evidence type="ECO:0000313" key="19">
    <source>
        <dbReference type="EMBL" id="NXK44103.1"/>
    </source>
</evidence>
<protein>
    <recommendedName>
        <fullName evidence="10">E3 ubiquitin-protein ligase Topors</fullName>
        <ecNumber evidence="2">2.3.2.27</ecNumber>
    </recommendedName>
    <alternativeName>
        <fullName evidence="11">RING-type E3 ubiquitin transferase Topors</fullName>
    </alternativeName>
    <alternativeName>
        <fullName evidence="13">SUMO1-protein E3 ligase Topors</fullName>
    </alternativeName>
    <alternativeName>
        <fullName evidence="12">Topoisomerase I-binding RING finger protein</fullName>
    </alternativeName>
    <alternativeName>
        <fullName evidence="14">Topoisomerase I-binding arginine/serine-rich protein</fullName>
    </alternativeName>
    <alternativeName>
        <fullName evidence="15">Tumor suppressor p53-binding protein 3</fullName>
    </alternativeName>
</protein>
<proteinExistence type="predicted"/>
<organism evidence="19 20">
    <name type="scientific">Chauna torquata</name>
    <name type="common">Southern screamer</name>
    <dbReference type="NCBI Taxonomy" id="30388"/>
    <lineage>
        <taxon>Eukaryota</taxon>
        <taxon>Metazoa</taxon>
        <taxon>Chordata</taxon>
        <taxon>Craniata</taxon>
        <taxon>Vertebrata</taxon>
        <taxon>Euteleostomi</taxon>
        <taxon>Archelosauria</taxon>
        <taxon>Archosauria</taxon>
        <taxon>Dinosauria</taxon>
        <taxon>Saurischia</taxon>
        <taxon>Theropoda</taxon>
        <taxon>Coelurosauria</taxon>
        <taxon>Aves</taxon>
        <taxon>Neognathae</taxon>
        <taxon>Galloanserae</taxon>
        <taxon>Anseriformes</taxon>
        <taxon>Anhimidae</taxon>
        <taxon>Chauna</taxon>
    </lineage>
</organism>
<dbReference type="CDD" id="cd23130">
    <property type="entry name" value="RING-HC_EHV1-like"/>
    <property type="match status" value="1"/>
</dbReference>
<dbReference type="SUPFAM" id="SSF57850">
    <property type="entry name" value="RING/U-box"/>
    <property type="match status" value="1"/>
</dbReference>
<keyword evidence="3" id="KW-0808">Transferase</keyword>
<dbReference type="EMBL" id="VXAL01000384">
    <property type="protein sequence ID" value="NXK44103.1"/>
    <property type="molecule type" value="Genomic_DNA"/>
</dbReference>
<dbReference type="FunFam" id="3.30.40.10:FF:000136">
    <property type="entry name" value="E3 ubiquitin-protein ligase Topors"/>
    <property type="match status" value="1"/>
</dbReference>
<feature type="domain" description="RING-type" evidence="18">
    <location>
        <begin position="9"/>
        <end position="48"/>
    </location>
</feature>
<feature type="non-terminal residue" evidence="19">
    <location>
        <position position="1"/>
    </location>
</feature>
<evidence type="ECO:0000256" key="7">
    <source>
        <dbReference type="ARBA" id="ARBA00022833"/>
    </source>
</evidence>
<dbReference type="InterPro" id="IPR017907">
    <property type="entry name" value="Znf_RING_CS"/>
</dbReference>
<dbReference type="Proteomes" id="UP000537522">
    <property type="component" value="Unassembled WGS sequence"/>
</dbReference>
<sequence length="337" mass="35947">MATALDSRCPICLDTWDDSSYVMPCLHQFCFGCIQRWAESKPECPLCKRRVSSILHSVRADDSFEELIIRPPADAPVMARQAGRAHGRPATRRLHVPAAARPQAAGPMPTAPVGGLHPCIWASLFRLHPAVLQPLLPWLRQELGQLLGADSRAASAALNLVISSLRFFGLDVGALTLLLRTSLRSQTTGFVQRLIAVAVQRCSGEARRLLGLEPSRAAGGQDGSLAAAPGPTASLVGTPAPSPEPSSSYSRINAEELPGTSTAALRAGAGHLPSIPVPVPRDQEGPQEEPQEAAAGPSIAGQGRDRSRRGPRRPPKRRAPTSQDSAPPHKRPPHQQH</sequence>
<evidence type="ECO:0000256" key="3">
    <source>
        <dbReference type="ARBA" id="ARBA00022679"/>
    </source>
</evidence>
<name>A0A7L0JKZ7_CHATO</name>
<dbReference type="Gene3D" id="3.30.40.10">
    <property type="entry name" value="Zinc/RING finger domain, C3HC4 (zinc finger)"/>
    <property type="match status" value="1"/>
</dbReference>
<evidence type="ECO:0000256" key="17">
    <source>
        <dbReference type="SAM" id="MobiDB-lite"/>
    </source>
</evidence>
<dbReference type="PROSITE" id="PS00518">
    <property type="entry name" value="ZF_RING_1"/>
    <property type="match status" value="1"/>
</dbReference>
<comment type="catalytic activity">
    <reaction evidence="1">
        <text>S-ubiquitinyl-[E2 ubiquitin-conjugating enzyme]-L-cysteine + [acceptor protein]-L-lysine = [E2 ubiquitin-conjugating enzyme]-L-cysteine + N(6)-ubiquitinyl-[acceptor protein]-L-lysine.</text>
        <dbReference type="EC" id="2.3.2.27"/>
    </reaction>
</comment>
<evidence type="ECO:0000256" key="15">
    <source>
        <dbReference type="ARBA" id="ARBA00082108"/>
    </source>
</evidence>
<dbReference type="InterPro" id="IPR001841">
    <property type="entry name" value="Znf_RING"/>
</dbReference>
<feature type="region of interest" description="Disordered" evidence="17">
    <location>
        <begin position="270"/>
        <end position="337"/>
    </location>
</feature>
<keyword evidence="19" id="KW-0436">Ligase</keyword>
<dbReference type="SMART" id="SM00184">
    <property type="entry name" value="RING"/>
    <property type="match status" value="1"/>
</dbReference>
<dbReference type="GO" id="GO:0016874">
    <property type="term" value="F:ligase activity"/>
    <property type="evidence" value="ECO:0007669"/>
    <property type="project" value="UniProtKB-KW"/>
</dbReference>
<evidence type="ECO:0000256" key="9">
    <source>
        <dbReference type="ARBA" id="ARBA00023163"/>
    </source>
</evidence>
<dbReference type="GO" id="GO:0000209">
    <property type="term" value="P:protein polyubiquitination"/>
    <property type="evidence" value="ECO:0007669"/>
    <property type="project" value="TreeGrafter"/>
</dbReference>
<evidence type="ECO:0000256" key="8">
    <source>
        <dbReference type="ARBA" id="ARBA00023015"/>
    </source>
</evidence>
<evidence type="ECO:0000313" key="20">
    <source>
        <dbReference type="Proteomes" id="UP000537522"/>
    </source>
</evidence>
<dbReference type="EC" id="2.3.2.27" evidence="2"/>
<keyword evidence="5 16" id="KW-0863">Zinc-finger</keyword>
<evidence type="ECO:0000259" key="18">
    <source>
        <dbReference type="PROSITE" id="PS50089"/>
    </source>
</evidence>
<evidence type="ECO:0000256" key="1">
    <source>
        <dbReference type="ARBA" id="ARBA00000900"/>
    </source>
</evidence>
<evidence type="ECO:0000256" key="13">
    <source>
        <dbReference type="ARBA" id="ARBA00079040"/>
    </source>
</evidence>
<keyword evidence="20" id="KW-1185">Reference proteome</keyword>
<dbReference type="GO" id="GO:0008270">
    <property type="term" value="F:zinc ion binding"/>
    <property type="evidence" value="ECO:0007669"/>
    <property type="project" value="UniProtKB-KW"/>
</dbReference>
<dbReference type="GO" id="GO:0061630">
    <property type="term" value="F:ubiquitin protein ligase activity"/>
    <property type="evidence" value="ECO:0007669"/>
    <property type="project" value="UniProtKB-EC"/>
</dbReference>
<evidence type="ECO:0000256" key="6">
    <source>
        <dbReference type="ARBA" id="ARBA00022786"/>
    </source>
</evidence>
<dbReference type="GO" id="GO:0006513">
    <property type="term" value="P:protein monoubiquitination"/>
    <property type="evidence" value="ECO:0007669"/>
    <property type="project" value="TreeGrafter"/>
</dbReference>
<dbReference type="PROSITE" id="PS50089">
    <property type="entry name" value="ZF_RING_2"/>
    <property type="match status" value="1"/>
</dbReference>
<evidence type="ECO:0000256" key="2">
    <source>
        <dbReference type="ARBA" id="ARBA00012483"/>
    </source>
</evidence>
<dbReference type="GO" id="GO:0032391">
    <property type="term" value="C:photoreceptor connecting cilium"/>
    <property type="evidence" value="ECO:0007669"/>
    <property type="project" value="UniProtKB-ARBA"/>
</dbReference>
<gene>
    <name evidence="19" type="primary">Topors_1</name>
    <name evidence="19" type="ORF">CHATOR_R02423</name>
</gene>
<feature type="compositionally biased region" description="Basic residues" evidence="17">
    <location>
        <begin position="306"/>
        <end position="319"/>
    </location>
</feature>